<comment type="caution">
    <text evidence="2">The sequence shown here is derived from an EMBL/GenBank/DDBJ whole genome shotgun (WGS) entry which is preliminary data.</text>
</comment>
<proteinExistence type="predicted"/>
<dbReference type="GO" id="GO:0008449">
    <property type="term" value="F:N-acetylglucosamine-6-sulfatase activity"/>
    <property type="evidence" value="ECO:0007669"/>
    <property type="project" value="InterPro"/>
</dbReference>
<gene>
    <name evidence="2" type="ORF">FJY86_00015</name>
</gene>
<evidence type="ECO:0000313" key="2">
    <source>
        <dbReference type="EMBL" id="MBM3281718.1"/>
    </source>
</evidence>
<dbReference type="Proteomes" id="UP000774699">
    <property type="component" value="Unassembled WGS sequence"/>
</dbReference>
<dbReference type="SUPFAM" id="SSF53649">
    <property type="entry name" value="Alkaline phosphatase-like"/>
    <property type="match status" value="1"/>
</dbReference>
<dbReference type="InterPro" id="IPR012251">
    <property type="entry name" value="GlcNAc_6-SO4ase"/>
</dbReference>
<dbReference type="PANTHER" id="PTHR43108">
    <property type="entry name" value="N-ACETYLGLUCOSAMINE-6-SULFATASE FAMILY MEMBER"/>
    <property type="match status" value="1"/>
</dbReference>
<dbReference type="Pfam" id="PF00884">
    <property type="entry name" value="Sulfatase"/>
    <property type="match status" value="1"/>
</dbReference>
<evidence type="ECO:0000313" key="3">
    <source>
        <dbReference type="Proteomes" id="UP000774699"/>
    </source>
</evidence>
<dbReference type="InterPro" id="IPR000917">
    <property type="entry name" value="Sulfatase_N"/>
</dbReference>
<evidence type="ECO:0000259" key="1">
    <source>
        <dbReference type="Pfam" id="PF00884"/>
    </source>
</evidence>
<dbReference type="PIRSF" id="PIRSF036666">
    <property type="entry name" value="G6S"/>
    <property type="match status" value="1"/>
</dbReference>
<protein>
    <submittedName>
        <fullName evidence="2">Sulfatase</fullName>
    </submittedName>
</protein>
<reference evidence="2" key="1">
    <citation type="submission" date="2019-03" db="EMBL/GenBank/DDBJ databases">
        <title>Lake Tanganyika Metagenome-Assembled Genomes (MAGs).</title>
        <authorList>
            <person name="Tran P."/>
        </authorList>
    </citation>
    <scope>NUCLEOTIDE SEQUENCE</scope>
    <source>
        <strain evidence="2">M_DeepCast_50m_m2_156</strain>
    </source>
</reference>
<feature type="domain" description="Sulfatase N-terminal" evidence="1">
    <location>
        <begin position="36"/>
        <end position="380"/>
    </location>
</feature>
<dbReference type="Gene3D" id="3.40.720.10">
    <property type="entry name" value="Alkaline Phosphatase, subunit A"/>
    <property type="match status" value="1"/>
</dbReference>
<dbReference type="AlphaFoldDB" id="A0A8T4C9T7"/>
<name>A0A8T4C9T7_9ARCH</name>
<dbReference type="GO" id="GO:0030203">
    <property type="term" value="P:glycosaminoglycan metabolic process"/>
    <property type="evidence" value="ECO:0007669"/>
    <property type="project" value="InterPro"/>
</dbReference>
<dbReference type="PANTHER" id="PTHR43108:SF8">
    <property type="entry name" value="SD21168P"/>
    <property type="match status" value="1"/>
</dbReference>
<dbReference type="EMBL" id="VGJJ01000001">
    <property type="protein sequence ID" value="MBM3281718.1"/>
    <property type="molecule type" value="Genomic_DNA"/>
</dbReference>
<organism evidence="2 3">
    <name type="scientific">Candidatus Iainarchaeum sp</name>
    <dbReference type="NCBI Taxonomy" id="3101447"/>
    <lineage>
        <taxon>Archaea</taxon>
        <taxon>Candidatus Iainarchaeota</taxon>
        <taxon>Candidatus Iainarchaeia</taxon>
        <taxon>Candidatus Iainarchaeales</taxon>
        <taxon>Candidatus Iainarchaeaceae</taxon>
        <taxon>Candidatus Iainarchaeum</taxon>
    </lineage>
</organism>
<dbReference type="CDD" id="cd16147">
    <property type="entry name" value="G6S"/>
    <property type="match status" value="1"/>
</dbReference>
<dbReference type="InterPro" id="IPR017850">
    <property type="entry name" value="Alkaline_phosphatase_core_sf"/>
</dbReference>
<accession>A0A8T4C9T7</accession>
<sequence>MNRALYTVIGLGLLTIIILANVSSANSLPPSSATQPNIVFIRTDDQDFQTFFDKLPNGRPVMKNVRELIMRRGTYFDRSYVSFPLCCPSRATTLTGQYAHNHTVLSNGGSTGGYAKLNHTNTLPIWLGQAGYYTMHLGKYMNGYNVVLDPSGSYHAPPAGWNKWFTTFGNMHKYYNYSVYDGTNVVTYGSSASDYQTDVITRQAQDYLTQRPYENQPFFMQVDYLAPHEDLSMGNNPPPAAPRHQGLMSGSSLPMSPAFNEADVSDKAIFISYLPPLTSQDIAEVKNNYEHRMESLLAVDEGVGKILQTLRATGQYGNTIVVFTSDNGFMLGEHRKSGKFLAYESLRVPLIMSGPSIPKGKIVPELVMNVDLTPTFLEWASATPGLLQDGRSLVPLLTNPTGTTSWRSDILTENPLVNYYRGLRTYNVSTGREYLYTEYDYTNDGVVDEKELFALTPDSCRPVGDPYLLESQHANPCYSSLIQQFHNRVTYLKTCAGSTCT</sequence>